<dbReference type="Proteomes" id="UP001346149">
    <property type="component" value="Unassembled WGS sequence"/>
</dbReference>
<keyword evidence="6" id="KW-0812">Transmembrane</keyword>
<comment type="subcellular location">
    <subcellularLocation>
        <location evidence="1">Golgi apparatus membrane</location>
        <topology evidence="1">Single-pass type II membrane protein</topology>
    </subcellularLocation>
</comment>
<keyword evidence="4" id="KW-0735">Signal-anchor</keyword>
<evidence type="ECO:0000256" key="5">
    <source>
        <dbReference type="ARBA" id="ARBA00023034"/>
    </source>
</evidence>
<organism evidence="8 9">
    <name type="scientific">Trapa natans</name>
    <name type="common">Water chestnut</name>
    <dbReference type="NCBI Taxonomy" id="22666"/>
    <lineage>
        <taxon>Eukaryota</taxon>
        <taxon>Viridiplantae</taxon>
        <taxon>Streptophyta</taxon>
        <taxon>Embryophyta</taxon>
        <taxon>Tracheophyta</taxon>
        <taxon>Spermatophyta</taxon>
        <taxon>Magnoliopsida</taxon>
        <taxon>eudicotyledons</taxon>
        <taxon>Gunneridae</taxon>
        <taxon>Pentapetalae</taxon>
        <taxon>rosids</taxon>
        <taxon>malvids</taxon>
        <taxon>Myrtales</taxon>
        <taxon>Lythraceae</taxon>
        <taxon>Trapa</taxon>
    </lineage>
</organism>
<dbReference type="InterPro" id="IPR040911">
    <property type="entry name" value="Exostosin_GT47"/>
</dbReference>
<accession>A0AAN7RMH6</accession>
<comment type="caution">
    <text evidence="8">The sequence shown here is derived from an EMBL/GenBank/DDBJ whole genome shotgun (WGS) entry which is preliminary data.</text>
</comment>
<dbReference type="GO" id="GO:0000139">
    <property type="term" value="C:Golgi membrane"/>
    <property type="evidence" value="ECO:0007669"/>
    <property type="project" value="UniProtKB-SubCell"/>
</dbReference>
<dbReference type="PANTHER" id="PTHR11062">
    <property type="entry name" value="EXOSTOSIN HEPARAN SULFATE GLYCOSYLTRANSFERASE -RELATED"/>
    <property type="match status" value="1"/>
</dbReference>
<keyword evidence="6" id="KW-0472">Membrane</keyword>
<name>A0AAN7RMH6_TRANT</name>
<comment type="similarity">
    <text evidence="2">Belongs to the glycosyltransferase 47 family.</text>
</comment>
<keyword evidence="3" id="KW-0808">Transferase</keyword>
<evidence type="ECO:0000256" key="4">
    <source>
        <dbReference type="ARBA" id="ARBA00022968"/>
    </source>
</evidence>
<dbReference type="InterPro" id="IPR004263">
    <property type="entry name" value="Exostosin"/>
</dbReference>
<dbReference type="EMBL" id="JAXQNO010000002">
    <property type="protein sequence ID" value="KAK4803326.1"/>
    <property type="molecule type" value="Genomic_DNA"/>
</dbReference>
<evidence type="ECO:0000259" key="7">
    <source>
        <dbReference type="Pfam" id="PF03016"/>
    </source>
</evidence>
<dbReference type="PANTHER" id="PTHR11062:SF365">
    <property type="entry name" value="EXOSTOSIN GT47 DOMAIN-CONTAINING PROTEIN"/>
    <property type="match status" value="1"/>
</dbReference>
<evidence type="ECO:0000256" key="1">
    <source>
        <dbReference type="ARBA" id="ARBA00004323"/>
    </source>
</evidence>
<evidence type="ECO:0000313" key="9">
    <source>
        <dbReference type="Proteomes" id="UP001346149"/>
    </source>
</evidence>
<gene>
    <name evidence="8" type="ORF">SAY86_001529</name>
</gene>
<reference evidence="8 9" key="1">
    <citation type="journal article" date="2023" name="Hortic Res">
        <title>Pangenome of water caltrop reveals structural variations and asymmetric subgenome divergence after allopolyploidization.</title>
        <authorList>
            <person name="Zhang X."/>
            <person name="Chen Y."/>
            <person name="Wang L."/>
            <person name="Yuan Y."/>
            <person name="Fang M."/>
            <person name="Shi L."/>
            <person name="Lu R."/>
            <person name="Comes H.P."/>
            <person name="Ma Y."/>
            <person name="Chen Y."/>
            <person name="Huang G."/>
            <person name="Zhou Y."/>
            <person name="Zheng Z."/>
            <person name="Qiu Y."/>
        </authorList>
    </citation>
    <scope>NUCLEOTIDE SEQUENCE [LARGE SCALE GENOMIC DNA]</scope>
    <source>
        <strain evidence="8">F231</strain>
    </source>
</reference>
<dbReference type="GO" id="GO:0016757">
    <property type="term" value="F:glycosyltransferase activity"/>
    <property type="evidence" value="ECO:0007669"/>
    <property type="project" value="UniProtKB-KW"/>
</dbReference>
<dbReference type="AlphaFoldDB" id="A0AAN7RMH6"/>
<proteinExistence type="inferred from homology"/>
<protein>
    <recommendedName>
        <fullName evidence="7">Exostosin GT47 domain-containing protein</fullName>
    </recommendedName>
</protein>
<keyword evidence="5" id="KW-0333">Golgi apparatus</keyword>
<dbReference type="Pfam" id="PF03016">
    <property type="entry name" value="Exostosin_GT47"/>
    <property type="match status" value="1"/>
</dbReference>
<evidence type="ECO:0000313" key="8">
    <source>
        <dbReference type="EMBL" id="KAK4803326.1"/>
    </source>
</evidence>
<sequence length="511" mass="58516">MADLICNTIVKLIIYLSVFIVLLFASFNQQFSISYKAASPPPSSQSGHFHHQVSLENMAQLISASSSSSSSNVLKEFPNNFTSLSSLFERSMGGGEKNSVYAQMKKVEKSGEERIEEGLARARTAIREAAKSKSYRLCCSNNGGNGNISRDVEFVPRGPVYRNPCAFYQSHREMQKRFRVWTYKEGDLPLFHKGPMNDIYSIEGQLIDELESSQSPFTAASPEEASAFFLPVSVVNIIRFVYRPYTNYSRDRLQNIVKDYIDLLSVKHPYWKRTDGADHFFVSCHDWAPDVSAAHPVLYKHFIRVLCNANTTEGFKPSRDVPMPEIFIPWGKLGRPPLSLSPEHRNILAFFAGGEHGLVRETLFHHWKDRADPDIRVYSYLPETLNYTVLMGQSRFCLCPSGYEVASPRIVESIFAGCVPVVISDGYVLPFSDVLDWTKFSVHVPIARVPELKKILEGVTEAEYREKQRRVVEVQRHFTVNRPARPYDVMHMVMHSVWLRRLNLRWRRMIR</sequence>
<feature type="transmembrane region" description="Helical" evidence="6">
    <location>
        <begin position="12"/>
        <end position="31"/>
    </location>
</feature>
<keyword evidence="9" id="KW-1185">Reference proteome</keyword>
<evidence type="ECO:0000256" key="2">
    <source>
        <dbReference type="ARBA" id="ARBA00010271"/>
    </source>
</evidence>
<evidence type="ECO:0000256" key="6">
    <source>
        <dbReference type="SAM" id="Phobius"/>
    </source>
</evidence>
<keyword evidence="6" id="KW-1133">Transmembrane helix</keyword>
<feature type="domain" description="Exostosin GT47" evidence="7">
    <location>
        <begin position="175"/>
        <end position="457"/>
    </location>
</feature>
<evidence type="ECO:0000256" key="3">
    <source>
        <dbReference type="ARBA" id="ARBA00022676"/>
    </source>
</evidence>
<keyword evidence="3" id="KW-0328">Glycosyltransferase</keyword>